<organism evidence="1 2">
    <name type="scientific">Thermocatellispora tengchongensis</name>
    <dbReference type="NCBI Taxonomy" id="1073253"/>
    <lineage>
        <taxon>Bacteria</taxon>
        <taxon>Bacillati</taxon>
        <taxon>Actinomycetota</taxon>
        <taxon>Actinomycetes</taxon>
        <taxon>Streptosporangiales</taxon>
        <taxon>Streptosporangiaceae</taxon>
        <taxon>Thermocatellispora</taxon>
    </lineage>
</organism>
<evidence type="ECO:0000313" key="2">
    <source>
        <dbReference type="Proteomes" id="UP000578449"/>
    </source>
</evidence>
<gene>
    <name evidence="1" type="ORF">HNP84_005948</name>
</gene>
<proteinExistence type="predicted"/>
<protein>
    <recommendedName>
        <fullName evidence="3">Type I-B CRISPR-associated protein Cas8b1/Cst1</fullName>
    </recommendedName>
</protein>
<dbReference type="EMBL" id="JACHGN010000013">
    <property type="protein sequence ID" value="MBB5136204.1"/>
    <property type="molecule type" value="Genomic_DNA"/>
</dbReference>
<reference evidence="1 2" key="1">
    <citation type="submission" date="2020-08" db="EMBL/GenBank/DDBJ databases">
        <title>Genomic Encyclopedia of Type Strains, Phase IV (KMG-IV): sequencing the most valuable type-strain genomes for metagenomic binning, comparative biology and taxonomic classification.</title>
        <authorList>
            <person name="Goeker M."/>
        </authorList>
    </citation>
    <scope>NUCLEOTIDE SEQUENCE [LARGE SCALE GENOMIC DNA]</scope>
    <source>
        <strain evidence="1 2">DSM 45615</strain>
    </source>
</reference>
<sequence length="480" mass="53412">MSVRTAAGPAPHSVADDEQCRVVLTAHPLQRIGAYALAFLGKAASPAALLPGAFERAVEQMTADAVRAALQRDTKADDGFWLKSSLSFFPNSKMNHPSNAKRTDEEIRDAVRQWRRAPEDRPDAACVLCGRQAVGFYGKVDVPLAESDLYRNTTPRGHLGMALCRPCLCGFHALPYGCRLTGGPAIAVHSWDERFLARTLSRQVERNRQLIAIGRADPRGIASREVLALQALRHHEDRMTAGVELLVFSNNNRGQTLEIESMDQPVAEWLRRSSRPPRRTGFPALLRAHATRHQPGIVALARNAFRAPERIAGACARYLTAHLDRGVIREETDALAELCLSFVTEVMLMNQNEVDEITAAGAKVAAWLHAENSAGRLRAFHATLKDPPRMRRWLMRHNIDTLLDPAVESESPLITERQFRLLFDPEVEQAWFHRQVLAVAVVQRLHELGFRPADRAEVAAAMAEEDAEHPEDAEFVKGEE</sequence>
<dbReference type="RefSeq" id="WP_221336877.1">
    <property type="nucleotide sequence ID" value="NZ_BAABIX010000036.1"/>
</dbReference>
<dbReference type="AlphaFoldDB" id="A0A840P4H9"/>
<comment type="caution">
    <text evidence="1">The sequence shown here is derived from an EMBL/GenBank/DDBJ whole genome shotgun (WGS) entry which is preliminary data.</text>
</comment>
<keyword evidence="2" id="KW-1185">Reference proteome</keyword>
<name>A0A840P4H9_9ACTN</name>
<evidence type="ECO:0008006" key="3">
    <source>
        <dbReference type="Google" id="ProtNLM"/>
    </source>
</evidence>
<evidence type="ECO:0000313" key="1">
    <source>
        <dbReference type="EMBL" id="MBB5136204.1"/>
    </source>
</evidence>
<dbReference type="Proteomes" id="UP000578449">
    <property type="component" value="Unassembled WGS sequence"/>
</dbReference>
<accession>A0A840P4H9</accession>